<name>A0A091DN28_FUKDA</name>
<protein>
    <submittedName>
        <fullName evidence="1">Vacuole membrane protein 1</fullName>
    </submittedName>
</protein>
<proteinExistence type="predicted"/>
<accession>A0A091DN28</accession>
<evidence type="ECO:0000313" key="1">
    <source>
        <dbReference type="EMBL" id="KFO24181.1"/>
    </source>
</evidence>
<reference evidence="1 2" key="1">
    <citation type="submission" date="2013-11" db="EMBL/GenBank/DDBJ databases">
        <title>The Damaraland mole rat (Fukomys damarensis) genome and evolution of African mole rats.</title>
        <authorList>
            <person name="Gladyshev V.N."/>
            <person name="Fang X."/>
        </authorList>
    </citation>
    <scope>NUCLEOTIDE SEQUENCE [LARGE SCALE GENOMIC DNA]</scope>
    <source>
        <tissue evidence="1">Liver</tissue>
    </source>
</reference>
<dbReference type="EMBL" id="KN123630">
    <property type="protein sequence ID" value="KFO24181.1"/>
    <property type="molecule type" value="Genomic_DNA"/>
</dbReference>
<gene>
    <name evidence="1" type="ORF">H920_14463</name>
</gene>
<dbReference type="AlphaFoldDB" id="A0A091DN28"/>
<dbReference type="Proteomes" id="UP000028990">
    <property type="component" value="Unassembled WGS sequence"/>
</dbReference>
<sequence>MWGFHKVIRELPPYFMARADCLSDSEADDEDIRDLKRCWIMFSKYIVEWMVAFVGAIPGIDPSLQKPFQEYLEIQQQKLHCRSEGEVPTLV</sequence>
<organism evidence="1 2">
    <name type="scientific">Fukomys damarensis</name>
    <name type="common">Damaraland mole rat</name>
    <name type="synonym">Cryptomys damarensis</name>
    <dbReference type="NCBI Taxonomy" id="885580"/>
    <lineage>
        <taxon>Eukaryota</taxon>
        <taxon>Metazoa</taxon>
        <taxon>Chordata</taxon>
        <taxon>Craniata</taxon>
        <taxon>Vertebrata</taxon>
        <taxon>Euteleostomi</taxon>
        <taxon>Mammalia</taxon>
        <taxon>Eutheria</taxon>
        <taxon>Euarchontoglires</taxon>
        <taxon>Glires</taxon>
        <taxon>Rodentia</taxon>
        <taxon>Hystricomorpha</taxon>
        <taxon>Bathyergidae</taxon>
        <taxon>Fukomys</taxon>
    </lineage>
</organism>
<keyword evidence="2" id="KW-1185">Reference proteome</keyword>
<evidence type="ECO:0000313" key="2">
    <source>
        <dbReference type="Proteomes" id="UP000028990"/>
    </source>
</evidence>